<gene>
    <name evidence="1" type="ORF">FHS42_001504</name>
</gene>
<dbReference type="EMBL" id="JACHJL010000003">
    <property type="protein sequence ID" value="MBB5934457.1"/>
    <property type="molecule type" value="Genomic_DNA"/>
</dbReference>
<dbReference type="AlphaFoldDB" id="A0A7W9UXC1"/>
<reference evidence="1 2" key="1">
    <citation type="submission" date="2020-08" db="EMBL/GenBank/DDBJ databases">
        <title>Genomic Encyclopedia of Type Strains, Phase III (KMG-III): the genomes of soil and plant-associated and newly described type strains.</title>
        <authorList>
            <person name="Whitman W."/>
        </authorList>
    </citation>
    <scope>NUCLEOTIDE SEQUENCE [LARGE SCALE GENOMIC DNA]</scope>
    <source>
        <strain evidence="1 2">CECT 8305</strain>
    </source>
</reference>
<protein>
    <submittedName>
        <fullName evidence="1">Uncharacterized protein</fullName>
    </submittedName>
</protein>
<keyword evidence="2" id="KW-1185">Reference proteome</keyword>
<proteinExistence type="predicted"/>
<comment type="caution">
    <text evidence="1">The sequence shown here is derived from an EMBL/GenBank/DDBJ whole genome shotgun (WGS) entry which is preliminary data.</text>
</comment>
<evidence type="ECO:0000313" key="2">
    <source>
        <dbReference type="Proteomes" id="UP000588098"/>
    </source>
</evidence>
<evidence type="ECO:0000313" key="1">
    <source>
        <dbReference type="EMBL" id="MBB5934457.1"/>
    </source>
</evidence>
<sequence>MLASTGTSVTLTWQSQVTEHRVSRLTTASAANCRKALESAQVEDSSDRLTGTVVGGSKLRGVIELEMADGRVVVIRTEKNDVPPLIATYAQRQVIADVHTLTARSPGGREHRSHLLLELSSAEPDSAS</sequence>
<dbReference type="Proteomes" id="UP000588098">
    <property type="component" value="Unassembled WGS sequence"/>
</dbReference>
<accession>A0A7W9UXC1</accession>
<organism evidence="1 2">
    <name type="scientific">Streptomyces zagrosensis</name>
    <dbReference type="NCBI Taxonomy" id="1042984"/>
    <lineage>
        <taxon>Bacteria</taxon>
        <taxon>Bacillati</taxon>
        <taxon>Actinomycetota</taxon>
        <taxon>Actinomycetes</taxon>
        <taxon>Kitasatosporales</taxon>
        <taxon>Streptomycetaceae</taxon>
        <taxon>Streptomyces</taxon>
    </lineage>
</organism>
<name>A0A7W9UXC1_9ACTN</name>